<evidence type="ECO:0000313" key="3">
    <source>
        <dbReference type="EMBL" id="KAK8893583.1"/>
    </source>
</evidence>
<feature type="compositionally biased region" description="Low complexity" evidence="2">
    <location>
        <begin position="176"/>
        <end position="233"/>
    </location>
</feature>
<evidence type="ECO:0000313" key="4">
    <source>
        <dbReference type="Proteomes" id="UP001470230"/>
    </source>
</evidence>
<gene>
    <name evidence="3" type="ORF">M9Y10_022006</name>
</gene>
<proteinExistence type="predicted"/>
<keyword evidence="4" id="KW-1185">Reference proteome</keyword>
<sequence length="360" mass="41435">MPPRRSRSSLRRKPVDQEKENAIKQMKENFDKQLQELMKLYDDVDTNIIFKCKHPLEILSNEIDEERGRNKVATLTPIQRAITFCIQHNGGSATDDEVLAFIHRFWSIIVAYGQRGDNGITYQYTKPIDKRVLHINFSTAKIDNRPLFIKIEENRYKLNAPINNGSTKNENKSIGSIDSTNNTDNSSIKSSSSSQSASDSSRSSQRISMNSRNMNSRNYNSNSSNTNSNSYSINARSSTRLGFNNNSRDSTAFQDKIIEILKSAKNQSLTIDEIINKAKELESNEEFYPNLSLEKRVKCCLEMKKIVKEVVYDENTLKWSIQTKPIEKQKNSLPKELKGVRIREMSVNELWSLLKEKRIY</sequence>
<comment type="caution">
    <text evidence="3">The sequence shown here is derived from an EMBL/GenBank/DDBJ whole genome shotgun (WGS) entry which is preliminary data.</text>
</comment>
<name>A0ABR2KRX8_9EUKA</name>
<dbReference type="EMBL" id="JAPFFF010000003">
    <property type="protein sequence ID" value="KAK8893583.1"/>
    <property type="molecule type" value="Genomic_DNA"/>
</dbReference>
<reference evidence="3 4" key="1">
    <citation type="submission" date="2024-04" db="EMBL/GenBank/DDBJ databases">
        <title>Tritrichomonas musculus Genome.</title>
        <authorList>
            <person name="Alves-Ferreira E."/>
            <person name="Grigg M."/>
            <person name="Lorenzi H."/>
            <person name="Galac M."/>
        </authorList>
    </citation>
    <scope>NUCLEOTIDE SEQUENCE [LARGE SCALE GENOMIC DNA]</scope>
    <source>
        <strain evidence="3 4">EAF2021</strain>
    </source>
</reference>
<feature type="coiled-coil region" evidence="1">
    <location>
        <begin position="16"/>
        <end position="43"/>
    </location>
</feature>
<protein>
    <submittedName>
        <fullName evidence="3">Uncharacterized protein</fullName>
    </submittedName>
</protein>
<feature type="region of interest" description="Disordered" evidence="2">
    <location>
        <begin position="160"/>
        <end position="233"/>
    </location>
</feature>
<dbReference type="Proteomes" id="UP001470230">
    <property type="component" value="Unassembled WGS sequence"/>
</dbReference>
<organism evidence="3 4">
    <name type="scientific">Tritrichomonas musculus</name>
    <dbReference type="NCBI Taxonomy" id="1915356"/>
    <lineage>
        <taxon>Eukaryota</taxon>
        <taxon>Metamonada</taxon>
        <taxon>Parabasalia</taxon>
        <taxon>Tritrichomonadida</taxon>
        <taxon>Tritrichomonadidae</taxon>
        <taxon>Tritrichomonas</taxon>
    </lineage>
</organism>
<evidence type="ECO:0000256" key="2">
    <source>
        <dbReference type="SAM" id="MobiDB-lite"/>
    </source>
</evidence>
<evidence type="ECO:0000256" key="1">
    <source>
        <dbReference type="SAM" id="Coils"/>
    </source>
</evidence>
<accession>A0ABR2KRX8</accession>
<feature type="compositionally biased region" description="Polar residues" evidence="2">
    <location>
        <begin position="161"/>
        <end position="174"/>
    </location>
</feature>
<keyword evidence="1" id="KW-0175">Coiled coil</keyword>